<dbReference type="EMBL" id="JAWJZB010000017">
    <property type="protein sequence ID" value="MDV5089167.1"/>
    <property type="molecule type" value="Genomic_DNA"/>
</dbReference>
<protein>
    <submittedName>
        <fullName evidence="1">DUF5320 domain-containing protein</fullName>
    </submittedName>
</protein>
<dbReference type="Proteomes" id="UP001272515">
    <property type="component" value="Unassembled WGS sequence"/>
</dbReference>
<reference evidence="1 2" key="1">
    <citation type="submission" date="2023-10" db="EMBL/GenBank/DDBJ databases">
        <title>Veillonella sp. nov., isolated from a pig farm feces dump.</title>
        <authorList>
            <person name="Chang Y.-H."/>
        </authorList>
    </citation>
    <scope>NUCLEOTIDE SEQUENCE [LARGE SCALE GENOMIC DNA]</scope>
    <source>
        <strain evidence="1 2">YH-vei2233</strain>
    </source>
</reference>
<comment type="caution">
    <text evidence="1">The sequence shown here is derived from an EMBL/GenBank/DDBJ whole genome shotgun (WGS) entry which is preliminary data.</text>
</comment>
<keyword evidence="2" id="KW-1185">Reference proteome</keyword>
<sequence>MPRRDGTGPMGAGTMTGHGLGFCTGKNAVNRGAGLGLGLGFACRRGFSSGFGRGLAINQYATKTHKDFLQEQKELLQSRIEVIDKQLKYL</sequence>
<dbReference type="Pfam" id="PF17253">
    <property type="entry name" value="DUF5320"/>
    <property type="match status" value="1"/>
</dbReference>
<proteinExistence type="predicted"/>
<organism evidence="1 2">
    <name type="scientific">Veillonella absiana</name>
    <dbReference type="NCBI Taxonomy" id="3079305"/>
    <lineage>
        <taxon>Bacteria</taxon>
        <taxon>Bacillati</taxon>
        <taxon>Bacillota</taxon>
        <taxon>Negativicutes</taxon>
        <taxon>Veillonellales</taxon>
        <taxon>Veillonellaceae</taxon>
        <taxon>Veillonella</taxon>
    </lineage>
</organism>
<evidence type="ECO:0000313" key="1">
    <source>
        <dbReference type="EMBL" id="MDV5089167.1"/>
    </source>
</evidence>
<dbReference type="InterPro" id="IPR035205">
    <property type="entry name" value="DUF5320"/>
</dbReference>
<evidence type="ECO:0000313" key="2">
    <source>
        <dbReference type="Proteomes" id="UP001272515"/>
    </source>
</evidence>
<gene>
    <name evidence="1" type="ORF">RVY80_10105</name>
</gene>
<accession>A0ABU3ZB59</accession>
<name>A0ABU3ZB59_9FIRM</name>
<dbReference type="RefSeq" id="WP_302820705.1">
    <property type="nucleotide sequence ID" value="NZ_JAWJZA010000036.1"/>
</dbReference>